<reference evidence="1" key="1">
    <citation type="submission" date="2019-10" db="EMBL/GenBank/DDBJ databases">
        <title>The sequence and de novo assembly of the wild yak genome.</title>
        <authorList>
            <person name="Liu Y."/>
        </authorList>
    </citation>
    <scope>NUCLEOTIDE SEQUENCE [LARGE SCALE GENOMIC DNA]</scope>
    <source>
        <strain evidence="1">WY2019</strain>
    </source>
</reference>
<organism evidence="1 2">
    <name type="scientific">Bos mutus</name>
    <name type="common">wild yak</name>
    <dbReference type="NCBI Taxonomy" id="72004"/>
    <lineage>
        <taxon>Eukaryota</taxon>
        <taxon>Metazoa</taxon>
        <taxon>Chordata</taxon>
        <taxon>Craniata</taxon>
        <taxon>Vertebrata</taxon>
        <taxon>Euteleostomi</taxon>
        <taxon>Mammalia</taxon>
        <taxon>Eutheria</taxon>
        <taxon>Laurasiatheria</taxon>
        <taxon>Artiodactyla</taxon>
        <taxon>Ruminantia</taxon>
        <taxon>Pecora</taxon>
        <taxon>Bovidae</taxon>
        <taxon>Bovinae</taxon>
        <taxon>Bos</taxon>
    </lineage>
</organism>
<proteinExistence type="predicted"/>
<gene>
    <name evidence="1" type="ORF">E5288_WYG012155</name>
</gene>
<comment type="caution">
    <text evidence="1">The sequence shown here is derived from an EMBL/GenBank/DDBJ whole genome shotgun (WGS) entry which is preliminary data.</text>
</comment>
<evidence type="ECO:0000313" key="1">
    <source>
        <dbReference type="EMBL" id="MXQ84098.1"/>
    </source>
</evidence>
<keyword evidence="2" id="KW-1185">Reference proteome</keyword>
<dbReference type="Proteomes" id="UP000322234">
    <property type="component" value="Unassembled WGS sequence"/>
</dbReference>
<sequence length="189" mass="21151">MVYVSMCDTLSMCVICSVHSDIRYCHPCRADTAGSYIKLDLSNSKGFAQPWNLDADVRKGFARPEEQRPKSSIPFCSFCRMSPGFLWRTHPFPWCAIVLGQIFTDKDLPIVRFVTLVWDVNSSFQFCRMASIPRNKCSNHHEGPPVLIETDDLDSKHDVGPPCRHLGLTNSHPGCDEDGVPSAVDFADA</sequence>
<protein>
    <submittedName>
        <fullName evidence="1">Uncharacterized protein</fullName>
    </submittedName>
</protein>
<name>A0A6B0R1R8_9CETA</name>
<evidence type="ECO:0000313" key="2">
    <source>
        <dbReference type="Proteomes" id="UP000322234"/>
    </source>
</evidence>
<accession>A0A6B0R1R8</accession>
<dbReference type="EMBL" id="VBQZ03000019">
    <property type="protein sequence ID" value="MXQ84098.1"/>
    <property type="molecule type" value="Genomic_DNA"/>
</dbReference>
<dbReference type="AlphaFoldDB" id="A0A6B0R1R8"/>